<feature type="chain" id="PRO_5020957645" description="Lipoprotein" evidence="1">
    <location>
        <begin position="25"/>
        <end position="138"/>
    </location>
</feature>
<name>A0A4R3I2L4_9GAMM</name>
<evidence type="ECO:0000256" key="1">
    <source>
        <dbReference type="SAM" id="SignalP"/>
    </source>
</evidence>
<feature type="signal peptide" evidence="1">
    <location>
        <begin position="1"/>
        <end position="24"/>
    </location>
</feature>
<gene>
    <name evidence="2" type="ORF">BCF53_11767</name>
</gene>
<evidence type="ECO:0008006" key="4">
    <source>
        <dbReference type="Google" id="ProtNLM"/>
    </source>
</evidence>
<keyword evidence="3" id="KW-1185">Reference proteome</keyword>
<protein>
    <recommendedName>
        <fullName evidence="4">Lipoprotein</fullName>
    </recommendedName>
</protein>
<sequence>MKKTLGLLAAVAAVSACQTTPTRAINVANEYTAPAETADAREQMRPALTEWCDDYLNNMEGAVLSCKLISDVMLFSIRLKPRYEWDASGIEATTDGLSDWACQAFEGPFAAGYAFATNIDGTTKVKVTTRETCAAKQG</sequence>
<keyword evidence="1" id="KW-0732">Signal</keyword>
<dbReference type="OrthoDB" id="9876063at2"/>
<dbReference type="EMBL" id="SLZR01000017">
    <property type="protein sequence ID" value="TCS38139.1"/>
    <property type="molecule type" value="Genomic_DNA"/>
</dbReference>
<dbReference type="RefSeq" id="WP_132703123.1">
    <property type="nucleotide sequence ID" value="NZ_SLZR01000017.1"/>
</dbReference>
<organism evidence="2 3">
    <name type="scientific">Reinekea marinisedimentorum</name>
    <dbReference type="NCBI Taxonomy" id="230495"/>
    <lineage>
        <taxon>Bacteria</taxon>
        <taxon>Pseudomonadati</taxon>
        <taxon>Pseudomonadota</taxon>
        <taxon>Gammaproteobacteria</taxon>
        <taxon>Oceanospirillales</taxon>
        <taxon>Saccharospirillaceae</taxon>
        <taxon>Reinekea</taxon>
    </lineage>
</organism>
<comment type="caution">
    <text evidence="2">The sequence shown here is derived from an EMBL/GenBank/DDBJ whole genome shotgun (WGS) entry which is preliminary data.</text>
</comment>
<evidence type="ECO:0000313" key="2">
    <source>
        <dbReference type="EMBL" id="TCS38139.1"/>
    </source>
</evidence>
<accession>A0A4R3I2L4</accession>
<proteinExistence type="predicted"/>
<dbReference type="AlphaFoldDB" id="A0A4R3I2L4"/>
<dbReference type="Proteomes" id="UP000295793">
    <property type="component" value="Unassembled WGS sequence"/>
</dbReference>
<dbReference type="PROSITE" id="PS51257">
    <property type="entry name" value="PROKAR_LIPOPROTEIN"/>
    <property type="match status" value="1"/>
</dbReference>
<evidence type="ECO:0000313" key="3">
    <source>
        <dbReference type="Proteomes" id="UP000295793"/>
    </source>
</evidence>
<reference evidence="2 3" key="1">
    <citation type="submission" date="2019-03" db="EMBL/GenBank/DDBJ databases">
        <title>Genomic Encyclopedia of Archaeal and Bacterial Type Strains, Phase II (KMG-II): from individual species to whole genera.</title>
        <authorList>
            <person name="Goeker M."/>
        </authorList>
    </citation>
    <scope>NUCLEOTIDE SEQUENCE [LARGE SCALE GENOMIC DNA]</scope>
    <source>
        <strain evidence="2 3">DSM 15388</strain>
    </source>
</reference>